<dbReference type="InterPro" id="IPR015943">
    <property type="entry name" value="WD40/YVTN_repeat-like_dom_sf"/>
</dbReference>
<dbReference type="InterPro" id="IPR036322">
    <property type="entry name" value="WD40_repeat_dom_sf"/>
</dbReference>
<dbReference type="SUPFAM" id="SSF50978">
    <property type="entry name" value="WD40 repeat-like"/>
    <property type="match status" value="1"/>
</dbReference>
<dbReference type="EMBL" id="LIAE01006406">
    <property type="protein sequence ID" value="PAV90072.1"/>
    <property type="molecule type" value="Genomic_DNA"/>
</dbReference>
<dbReference type="PROSITE" id="PS50082">
    <property type="entry name" value="WD_REPEATS_2"/>
    <property type="match status" value="1"/>
</dbReference>
<name>A0A2A2LV20_9BILA</name>
<evidence type="ECO:0000256" key="1">
    <source>
        <dbReference type="PROSITE-ProRule" id="PRU00221"/>
    </source>
</evidence>
<dbReference type="Pfam" id="PF21031">
    <property type="entry name" value="WDR54"/>
    <property type="match status" value="1"/>
</dbReference>
<dbReference type="Proteomes" id="UP000218231">
    <property type="component" value="Unassembled WGS sequence"/>
</dbReference>
<protein>
    <recommendedName>
        <fullName evidence="2">WD repeat-containing protein 54 beta-propeller domain-containing protein</fullName>
    </recommendedName>
</protein>
<keyword evidence="4" id="KW-1185">Reference proteome</keyword>
<dbReference type="STRING" id="2018661.A0A2A2LV20"/>
<gene>
    <name evidence="3" type="ORF">WR25_14884</name>
</gene>
<comment type="caution">
    <text evidence="3">The sequence shown here is derived from an EMBL/GenBank/DDBJ whole genome shotgun (WGS) entry which is preliminary data.</text>
</comment>
<evidence type="ECO:0000313" key="3">
    <source>
        <dbReference type="EMBL" id="PAV90072.1"/>
    </source>
</evidence>
<proteinExistence type="predicted"/>
<feature type="repeat" description="WD" evidence="1">
    <location>
        <begin position="237"/>
        <end position="278"/>
    </location>
</feature>
<dbReference type="InterPro" id="IPR049546">
    <property type="entry name" value="WDR54_beta_prop"/>
</dbReference>
<dbReference type="Gene3D" id="2.130.10.10">
    <property type="entry name" value="YVTN repeat-like/Quinoprotein amine dehydrogenase"/>
    <property type="match status" value="1"/>
</dbReference>
<keyword evidence="1" id="KW-0853">WD repeat</keyword>
<dbReference type="InterPro" id="IPR001680">
    <property type="entry name" value="WD40_rpt"/>
</dbReference>
<dbReference type="OrthoDB" id="756370at2759"/>
<accession>A0A2A2LV20</accession>
<evidence type="ECO:0000313" key="4">
    <source>
        <dbReference type="Proteomes" id="UP000218231"/>
    </source>
</evidence>
<dbReference type="AlphaFoldDB" id="A0A2A2LV20"/>
<evidence type="ECO:0000259" key="2">
    <source>
        <dbReference type="Pfam" id="PF21031"/>
    </source>
</evidence>
<organism evidence="3 4">
    <name type="scientific">Diploscapter pachys</name>
    <dbReference type="NCBI Taxonomy" id="2018661"/>
    <lineage>
        <taxon>Eukaryota</taxon>
        <taxon>Metazoa</taxon>
        <taxon>Ecdysozoa</taxon>
        <taxon>Nematoda</taxon>
        <taxon>Chromadorea</taxon>
        <taxon>Rhabditida</taxon>
        <taxon>Rhabditina</taxon>
        <taxon>Rhabditomorpha</taxon>
        <taxon>Rhabditoidea</taxon>
        <taxon>Rhabditidae</taxon>
        <taxon>Diploscapter</taxon>
    </lineage>
</organism>
<feature type="domain" description="WD repeat-containing protein 54 beta-propeller" evidence="2">
    <location>
        <begin position="202"/>
        <end position="318"/>
    </location>
</feature>
<sequence>MTSTEQNAGEGSKEAVATTQAMFEHVQDLKLPIGSISPLSVNLSVSYLETRNITYAAVVQHSTVFVVHWDIKTETYGWDQIPILDMNTDKPIKVLQAVLVHPNSRSLPIVVVCTILGVQLYDIKTQRLMYQCSVENGSQFKGQRGEWDLWTRGVTCNDNAILVGTYSGEIIMLMSNGESSISMKKNLREAYRIPYSRNDYSQPINVINVLRKQVIIGTLRGRVLLYSIVTAQFMCQVDAHARAVTSISVAPESAYVLSSGEDCRFIVYKLHTRKPHAYEMEYRYSRNLDNSLICGAQFANGRGSSILVSCYDKHELAMYKIMKKSTSNQSKDNANATANANNGTNA</sequence>
<reference evidence="3 4" key="1">
    <citation type="journal article" date="2017" name="Curr. Biol.">
        <title>Genome architecture and evolution of a unichromosomal asexual nematode.</title>
        <authorList>
            <person name="Fradin H."/>
            <person name="Zegar C."/>
            <person name="Gutwein M."/>
            <person name="Lucas J."/>
            <person name="Kovtun M."/>
            <person name="Corcoran D."/>
            <person name="Baugh L.R."/>
            <person name="Kiontke K."/>
            <person name="Gunsalus K."/>
            <person name="Fitch D.H."/>
            <person name="Piano F."/>
        </authorList>
    </citation>
    <scope>NUCLEOTIDE SEQUENCE [LARGE SCALE GENOMIC DNA]</scope>
    <source>
        <strain evidence="3">PF1309</strain>
    </source>
</reference>